<reference evidence="2 3" key="1">
    <citation type="submission" date="2020-12" db="EMBL/GenBank/DDBJ databases">
        <title>Concerted genomic and epigenomic changes stabilize Arabidopsis allopolyploids.</title>
        <authorList>
            <person name="Chen Z."/>
        </authorList>
    </citation>
    <scope>NUCLEOTIDE SEQUENCE [LARGE SCALE GENOMIC DNA]</scope>
    <source>
        <strain evidence="2">Allo738</strain>
        <tissue evidence="2">Leaf</tissue>
    </source>
</reference>
<dbReference type="EMBL" id="JAEFBK010000009">
    <property type="protein sequence ID" value="KAG7567102.1"/>
    <property type="molecule type" value="Genomic_DNA"/>
</dbReference>
<name>A0A8T2A523_9BRAS</name>
<keyword evidence="1" id="KW-0472">Membrane</keyword>
<keyword evidence="1" id="KW-1133">Transmembrane helix</keyword>
<dbReference type="Proteomes" id="UP000694240">
    <property type="component" value="Chromosome 9"/>
</dbReference>
<comment type="caution">
    <text evidence="2">The sequence shown here is derived from an EMBL/GenBank/DDBJ whole genome shotgun (WGS) entry which is preliminary data.</text>
</comment>
<accession>A0A8T2A523</accession>
<keyword evidence="3" id="KW-1185">Reference proteome</keyword>
<evidence type="ECO:0000313" key="3">
    <source>
        <dbReference type="Proteomes" id="UP000694240"/>
    </source>
</evidence>
<sequence length="156" mass="17343">MGSVATLKLSFVRAGEDSSHGSGGWVDESFDAREMEERWNPGVSRSDVVKVLSFFVSYFASVRLHLIRLQASCLCSLVLCYCCCCCSFCLFSYATVFVATAFAKEISANDKEKNQAIEDLEMAVKCGHQPKFLEGEKEQTNGVLRLVHLNYNTCLV</sequence>
<evidence type="ECO:0000313" key="2">
    <source>
        <dbReference type="EMBL" id="KAG7567102.1"/>
    </source>
</evidence>
<dbReference type="AlphaFoldDB" id="A0A8T2A523"/>
<gene>
    <name evidence="2" type="ORF">ISN45_Aa04g000060</name>
</gene>
<organism evidence="2 3">
    <name type="scientific">Arabidopsis thaliana x Arabidopsis arenosa</name>
    <dbReference type="NCBI Taxonomy" id="1240361"/>
    <lineage>
        <taxon>Eukaryota</taxon>
        <taxon>Viridiplantae</taxon>
        <taxon>Streptophyta</taxon>
        <taxon>Embryophyta</taxon>
        <taxon>Tracheophyta</taxon>
        <taxon>Spermatophyta</taxon>
        <taxon>Magnoliopsida</taxon>
        <taxon>eudicotyledons</taxon>
        <taxon>Gunneridae</taxon>
        <taxon>Pentapetalae</taxon>
        <taxon>rosids</taxon>
        <taxon>malvids</taxon>
        <taxon>Brassicales</taxon>
        <taxon>Brassicaceae</taxon>
        <taxon>Camelineae</taxon>
        <taxon>Arabidopsis</taxon>
    </lineage>
</organism>
<feature type="transmembrane region" description="Helical" evidence="1">
    <location>
        <begin position="78"/>
        <end position="103"/>
    </location>
</feature>
<protein>
    <submittedName>
        <fullName evidence="2">Uncharacterized protein</fullName>
    </submittedName>
</protein>
<keyword evidence="1" id="KW-0812">Transmembrane</keyword>
<proteinExistence type="predicted"/>
<evidence type="ECO:0000256" key="1">
    <source>
        <dbReference type="SAM" id="Phobius"/>
    </source>
</evidence>